<proteinExistence type="predicted"/>
<evidence type="ECO:0008006" key="3">
    <source>
        <dbReference type="Google" id="ProtNLM"/>
    </source>
</evidence>
<protein>
    <recommendedName>
        <fullName evidence="3">Lipocalin-like protein</fullName>
    </recommendedName>
</protein>
<organism evidence="1 2">
    <name type="scientific">Mucilaginibacter yixingensis</name>
    <dbReference type="NCBI Taxonomy" id="1295612"/>
    <lineage>
        <taxon>Bacteria</taxon>
        <taxon>Pseudomonadati</taxon>
        <taxon>Bacteroidota</taxon>
        <taxon>Sphingobacteriia</taxon>
        <taxon>Sphingobacteriales</taxon>
        <taxon>Sphingobacteriaceae</taxon>
        <taxon>Mucilaginibacter</taxon>
    </lineage>
</organism>
<keyword evidence="2" id="KW-1185">Reference proteome</keyword>
<sequence length="163" mass="18052">MIKRLPFILIFCILVTGALLSNSCKKSGENPVEAQLTRGGWQLASVIVYNYVGSTNTSNDTLNAACLPDPQVFRFSADNTCTFTGYACKVQTTKGSWTLSNDKAVLYSNMKCQDTVGTTTPFDTARVNTLGFYSMVLETGDLRSVYKSTDKRHIKRFGFVRTQ</sequence>
<reference evidence="1 2" key="1">
    <citation type="submission" date="2018-04" db="EMBL/GenBank/DDBJ databases">
        <title>Genomic Encyclopedia of Archaeal and Bacterial Type Strains, Phase II (KMG-II): from individual species to whole genera.</title>
        <authorList>
            <person name="Goeker M."/>
        </authorList>
    </citation>
    <scope>NUCLEOTIDE SEQUENCE [LARGE SCALE GENOMIC DNA]</scope>
    <source>
        <strain evidence="1 2">DSM 26809</strain>
    </source>
</reference>
<dbReference type="Proteomes" id="UP000244168">
    <property type="component" value="Unassembled WGS sequence"/>
</dbReference>
<dbReference type="EMBL" id="QAOQ01000005">
    <property type="protein sequence ID" value="PTQ95577.1"/>
    <property type="molecule type" value="Genomic_DNA"/>
</dbReference>
<comment type="caution">
    <text evidence="1">The sequence shown here is derived from an EMBL/GenBank/DDBJ whole genome shotgun (WGS) entry which is preliminary data.</text>
</comment>
<dbReference type="AlphaFoldDB" id="A0A2T5J7Y6"/>
<dbReference type="OrthoDB" id="795195at2"/>
<dbReference type="RefSeq" id="WP_107829086.1">
    <property type="nucleotide sequence ID" value="NZ_CP160205.1"/>
</dbReference>
<evidence type="ECO:0000313" key="1">
    <source>
        <dbReference type="EMBL" id="PTQ95577.1"/>
    </source>
</evidence>
<accession>A0A2T5J7Y6</accession>
<gene>
    <name evidence="1" type="ORF">C8P68_10582</name>
</gene>
<evidence type="ECO:0000313" key="2">
    <source>
        <dbReference type="Proteomes" id="UP000244168"/>
    </source>
</evidence>
<name>A0A2T5J7Y6_9SPHI</name>